<dbReference type="InterPro" id="IPR038763">
    <property type="entry name" value="DHH_sf"/>
</dbReference>
<dbReference type="PIRSF" id="PIRSF026583">
    <property type="entry name" value="YybT"/>
    <property type="match status" value="1"/>
</dbReference>
<dbReference type="FunFam" id="3.90.1640.10:FF:000002">
    <property type="entry name" value="Cyclic-di-AMP phosphodiesterase"/>
    <property type="match status" value="1"/>
</dbReference>
<dbReference type="GO" id="GO:0003676">
    <property type="term" value="F:nucleic acid binding"/>
    <property type="evidence" value="ECO:0007669"/>
    <property type="project" value="UniProtKB-UniRule"/>
</dbReference>
<feature type="binding site" evidence="2">
    <location>
        <position position="468"/>
    </location>
    <ligand>
        <name>Mn(2+)</name>
        <dbReference type="ChEBI" id="CHEBI:29035"/>
        <label>2</label>
    </ligand>
</feature>
<proteinExistence type="inferred from homology"/>
<feature type="transmembrane region" description="Helical" evidence="3">
    <location>
        <begin position="12"/>
        <end position="34"/>
    </location>
</feature>
<feature type="domain" description="DDH" evidence="4">
    <location>
        <begin position="364"/>
        <end position="520"/>
    </location>
</feature>
<dbReference type="Gene3D" id="3.30.450.20">
    <property type="entry name" value="PAS domain"/>
    <property type="match status" value="1"/>
</dbReference>
<dbReference type="Pfam" id="PF24898">
    <property type="entry name" value="GGDEF_GdpP"/>
    <property type="match status" value="1"/>
</dbReference>
<evidence type="ECO:0000256" key="2">
    <source>
        <dbReference type="PIRSR" id="PIRSR026583-50"/>
    </source>
</evidence>
<feature type="binding site" evidence="2">
    <location>
        <position position="376"/>
    </location>
    <ligand>
        <name>Mn(2+)</name>
        <dbReference type="ChEBI" id="CHEBI:29035"/>
        <label>2</label>
    </ligand>
</feature>
<feature type="binding site" evidence="2">
    <location>
        <position position="444"/>
    </location>
    <ligand>
        <name>Mn(2+)</name>
        <dbReference type="ChEBI" id="CHEBI:29035"/>
        <label>2</label>
    </ligand>
</feature>
<dbReference type="GO" id="GO:0005886">
    <property type="term" value="C:plasma membrane"/>
    <property type="evidence" value="ECO:0007669"/>
    <property type="project" value="UniProtKB-SubCell"/>
</dbReference>
<dbReference type="PANTHER" id="PTHR47618">
    <property type="entry name" value="BIFUNCTIONAL OLIGORIBONUCLEASE AND PAP PHOSPHATASE NRNA"/>
    <property type="match status" value="1"/>
</dbReference>
<evidence type="ECO:0000313" key="6">
    <source>
        <dbReference type="EMBL" id="RHD08163.1"/>
    </source>
</evidence>
<evidence type="ECO:0000313" key="7">
    <source>
        <dbReference type="Proteomes" id="UP000284472"/>
    </source>
</evidence>
<feature type="binding site" evidence="2">
    <location>
        <position position="370"/>
    </location>
    <ligand>
        <name>Mn(2+)</name>
        <dbReference type="ChEBI" id="CHEBI:29035"/>
        <label>1</label>
    </ligand>
</feature>
<comment type="function">
    <text evidence="1">Has phosphodiesterase (PDE) activity against cyclic-di-AMP (c-di-AMP).</text>
</comment>
<comment type="subcellular location">
    <subcellularLocation>
        <location evidence="1">Cell membrane</location>
    </subcellularLocation>
</comment>
<name>A0A414DC94_MEDGN</name>
<reference evidence="6 7" key="1">
    <citation type="submission" date="2018-08" db="EMBL/GenBank/DDBJ databases">
        <title>A genome reference for cultivated species of the human gut microbiota.</title>
        <authorList>
            <person name="Zou Y."/>
            <person name="Xue W."/>
            <person name="Luo G."/>
        </authorList>
    </citation>
    <scope>NUCLEOTIDE SEQUENCE [LARGE SCALE GENOMIC DNA]</scope>
    <source>
        <strain evidence="6 7">AM32-6</strain>
    </source>
</reference>
<protein>
    <recommendedName>
        <fullName evidence="1">Cyclic-di-AMP phosphodiesterase</fullName>
        <ecNumber evidence="1">3.1.4.-</ecNumber>
    </recommendedName>
</protein>
<dbReference type="PANTHER" id="PTHR47618:SF2">
    <property type="entry name" value="CYCLIC-DI-AMP PHOSPHODIESTERASE GDPP"/>
    <property type="match status" value="1"/>
</dbReference>
<dbReference type="Pfam" id="PF02272">
    <property type="entry name" value="DHHA1"/>
    <property type="match status" value="1"/>
</dbReference>
<keyword evidence="3" id="KW-1133">Transmembrane helix</keyword>
<feature type="binding site" evidence="2">
    <location>
        <position position="444"/>
    </location>
    <ligand>
        <name>Mn(2+)</name>
        <dbReference type="ChEBI" id="CHEBI:29035"/>
        <label>1</label>
    </ligand>
</feature>
<organism evidence="6 7">
    <name type="scientific">Mediterraneibacter gnavus</name>
    <name type="common">Ruminococcus gnavus</name>
    <dbReference type="NCBI Taxonomy" id="33038"/>
    <lineage>
        <taxon>Bacteria</taxon>
        <taxon>Bacillati</taxon>
        <taxon>Bacillota</taxon>
        <taxon>Clostridia</taxon>
        <taxon>Lachnospirales</taxon>
        <taxon>Lachnospiraceae</taxon>
        <taxon>Mediterraneibacter</taxon>
    </lineage>
</organism>
<dbReference type="AlphaFoldDB" id="A0A414DC94"/>
<dbReference type="InterPro" id="IPR003156">
    <property type="entry name" value="DHHA1_dom"/>
</dbReference>
<dbReference type="InterPro" id="IPR051319">
    <property type="entry name" value="Oligoribo/pAp-PDE_c-di-AMP_PDE"/>
</dbReference>
<comment type="caution">
    <text evidence="6">The sequence shown here is derived from an EMBL/GenBank/DDBJ whole genome shotgun (WGS) entry which is preliminary data.</text>
</comment>
<feature type="domain" description="DHHA1" evidence="5">
    <location>
        <begin position="596"/>
        <end position="667"/>
    </location>
</feature>
<evidence type="ECO:0000256" key="1">
    <source>
        <dbReference type="PIRNR" id="PIRNR026583"/>
    </source>
</evidence>
<evidence type="ECO:0000259" key="4">
    <source>
        <dbReference type="Pfam" id="PF01368"/>
    </source>
</evidence>
<dbReference type="RefSeq" id="WP_055169575.1">
    <property type="nucleotide sequence ID" value="NZ_BAABSA010000010.1"/>
</dbReference>
<keyword evidence="1 3" id="KW-0472">Membrane</keyword>
<dbReference type="InterPro" id="IPR001667">
    <property type="entry name" value="DDH_dom"/>
</dbReference>
<comment type="similarity">
    <text evidence="1">Belongs to the GdpP/PdeA phosphodiesterase family.</text>
</comment>
<evidence type="ECO:0000259" key="5">
    <source>
        <dbReference type="Pfam" id="PF02272"/>
    </source>
</evidence>
<dbReference type="Proteomes" id="UP000284472">
    <property type="component" value="Unassembled WGS sequence"/>
</dbReference>
<dbReference type="SUPFAM" id="SSF64182">
    <property type="entry name" value="DHH phosphoesterases"/>
    <property type="match status" value="1"/>
</dbReference>
<dbReference type="Gene3D" id="3.90.1640.10">
    <property type="entry name" value="inorganic pyrophosphatase (n-terminal core)"/>
    <property type="match status" value="1"/>
</dbReference>
<keyword evidence="1" id="KW-0378">Hydrolase</keyword>
<comment type="cofactor">
    <cofactor evidence="2">
        <name>Mn(2+)</name>
        <dbReference type="ChEBI" id="CHEBI:29035"/>
    </cofactor>
    <text evidence="2">For phosphodiesterase activity, probably binds 2 Mn(2+) per subunit.</text>
</comment>
<feature type="binding site" evidence="2">
    <location>
        <position position="523"/>
    </location>
    <ligand>
        <name>Mn(2+)</name>
        <dbReference type="ChEBI" id="CHEBI:29035"/>
        <label>2</label>
    </ligand>
</feature>
<feature type="transmembrane region" description="Helical" evidence="3">
    <location>
        <begin position="40"/>
        <end position="61"/>
    </location>
</feature>
<evidence type="ECO:0000256" key="3">
    <source>
        <dbReference type="SAM" id="Phobius"/>
    </source>
</evidence>
<keyword evidence="1" id="KW-1003">Cell membrane</keyword>
<dbReference type="InterPro" id="IPR014528">
    <property type="entry name" value="GdpP/PdeA"/>
</dbReference>
<keyword evidence="3" id="KW-0812">Transmembrane</keyword>
<comment type="catalytic activity">
    <reaction evidence="1">
        <text>3',3'-c-di-AMP + H2O = 5'-O-phosphonoadenylyl-(3'-&gt;5')-adenosine + H(+)</text>
        <dbReference type="Rhea" id="RHEA:54420"/>
        <dbReference type="ChEBI" id="CHEBI:15377"/>
        <dbReference type="ChEBI" id="CHEBI:15378"/>
        <dbReference type="ChEBI" id="CHEBI:71500"/>
        <dbReference type="ChEBI" id="CHEBI:138171"/>
    </reaction>
</comment>
<keyword evidence="2" id="KW-0464">Manganese</keyword>
<dbReference type="Pfam" id="PF01368">
    <property type="entry name" value="DHH"/>
    <property type="match status" value="1"/>
</dbReference>
<gene>
    <name evidence="6" type="ORF">DW812_04795</name>
</gene>
<dbReference type="EC" id="3.1.4.-" evidence="1"/>
<dbReference type="GO" id="GO:0106409">
    <property type="term" value="F:cyclic-di-AMP phosphodiesterase activity"/>
    <property type="evidence" value="ECO:0007669"/>
    <property type="project" value="RHEA"/>
</dbReference>
<keyword evidence="2" id="KW-0479">Metal-binding</keyword>
<sequence length="679" mass="77162">MKNKNMRLKGQLRMYMQWPLIMTILLLAMNIWMYMTDQKAGLTMTVFVIIYAIIVGLLYFYNRSLILADLIQFSTQYKGIQNTLLKELTVPYAIILEDGHILWKNDRFSEIVDGREKFIQKIIPELNKGIFPKDDETRNELEITYKERDYQVELRRISLEGFSESERMLQIPKEKEYFIALYMRDVTELNSYIRENEDQRLIAGLIYIDNYDEVMESVEEVRQSLLVALIDRKINKYINDVDGIVKKLENDKYFFVVKKESYRKFEADKFSLLEEVKQVNIGNARSATLSIGLGLNTATYALSYNYARMAIDLALARGGDQAVIKDCKGITYFGGKKEQTAKNTRVKARVKAEALREFIVAKDQVIVMGHKISDPDSFGACMGIYRAAVALEKKAHIVINDVSTSIKPLYDEIAQSSVYGKDIFLTSGEALDYISDSAMVVVVDTNKPQMTECPELLKRSKTIAVLDHHRQSSTVIDNAVLSYIEPYSSSTCEMVAEVLQYIVDDIKVPSIEADCLYAGIMIDTRNFMNRTGVRTFEAAAYLRRCGADITRVRKMFRDDMESYRAKAEAMRMAEVYREQYAIAECPSDIASPTVLAAQTANELLDINGIKASFVLTVYNGRIFLSARSIDEVNVQIIAEKLGGGGHINSAGAQFEHTNVKEAIEALKVTIDQMIEEGDI</sequence>
<feature type="binding site" evidence="2">
    <location>
        <position position="374"/>
    </location>
    <ligand>
        <name>Mn(2+)</name>
        <dbReference type="ChEBI" id="CHEBI:29035"/>
        <label>1</label>
    </ligand>
</feature>
<dbReference type="Gene3D" id="3.10.310.30">
    <property type="match status" value="1"/>
</dbReference>
<dbReference type="GO" id="GO:0046872">
    <property type="term" value="F:metal ion binding"/>
    <property type="evidence" value="ECO:0007669"/>
    <property type="project" value="UniProtKB-KW"/>
</dbReference>
<dbReference type="EMBL" id="QSIR01000004">
    <property type="protein sequence ID" value="RHD08163.1"/>
    <property type="molecule type" value="Genomic_DNA"/>
</dbReference>
<dbReference type="GO" id="GO:0016787">
    <property type="term" value="F:hydrolase activity"/>
    <property type="evidence" value="ECO:0007669"/>
    <property type="project" value="UniProtKB-UniRule"/>
</dbReference>
<accession>A0A414DC94</accession>